<name>A0ABQ7ZAR9_BRANA</name>
<feature type="non-terminal residue" evidence="1">
    <location>
        <position position="1"/>
    </location>
</feature>
<evidence type="ECO:0000313" key="1">
    <source>
        <dbReference type="EMBL" id="KAH0877320.1"/>
    </source>
</evidence>
<dbReference type="Proteomes" id="UP000824890">
    <property type="component" value="Unassembled WGS sequence"/>
</dbReference>
<reference evidence="1 2" key="1">
    <citation type="submission" date="2021-05" db="EMBL/GenBank/DDBJ databases">
        <title>Genome Assembly of Synthetic Allotetraploid Brassica napus Reveals Homoeologous Exchanges between Subgenomes.</title>
        <authorList>
            <person name="Davis J.T."/>
        </authorList>
    </citation>
    <scope>NUCLEOTIDE SEQUENCE [LARGE SCALE GENOMIC DNA]</scope>
    <source>
        <strain evidence="2">cv. Da-Ae</strain>
        <tissue evidence="1">Seedling</tissue>
    </source>
</reference>
<dbReference type="EMBL" id="JAGKQM010000015">
    <property type="protein sequence ID" value="KAH0877320.1"/>
    <property type="molecule type" value="Genomic_DNA"/>
</dbReference>
<evidence type="ECO:0000313" key="2">
    <source>
        <dbReference type="Proteomes" id="UP000824890"/>
    </source>
</evidence>
<accession>A0ABQ7ZAR9</accession>
<feature type="non-terminal residue" evidence="1">
    <location>
        <position position="175"/>
    </location>
</feature>
<proteinExistence type="predicted"/>
<organism evidence="1 2">
    <name type="scientific">Brassica napus</name>
    <name type="common">Rape</name>
    <dbReference type="NCBI Taxonomy" id="3708"/>
    <lineage>
        <taxon>Eukaryota</taxon>
        <taxon>Viridiplantae</taxon>
        <taxon>Streptophyta</taxon>
        <taxon>Embryophyta</taxon>
        <taxon>Tracheophyta</taxon>
        <taxon>Spermatophyta</taxon>
        <taxon>Magnoliopsida</taxon>
        <taxon>eudicotyledons</taxon>
        <taxon>Gunneridae</taxon>
        <taxon>Pentapetalae</taxon>
        <taxon>rosids</taxon>
        <taxon>malvids</taxon>
        <taxon>Brassicales</taxon>
        <taxon>Brassicaceae</taxon>
        <taxon>Brassiceae</taxon>
        <taxon>Brassica</taxon>
    </lineage>
</organism>
<keyword evidence="2" id="KW-1185">Reference proteome</keyword>
<comment type="caution">
    <text evidence="1">The sequence shown here is derived from an EMBL/GenBank/DDBJ whole genome shotgun (WGS) entry which is preliminary data.</text>
</comment>
<sequence length="175" mass="19509">PLSRASGSNARRTFLSTFKLRVLRGWPGRSSSRLPHPVPDHQDGGVSVRRRQGGTFLSRCGSVGSLSAIVVWCSYRWVERSSMSEVLLYGMAVLLTVSLRLGLRFRRRESEKVRGVSDLGGRVNFRRITALGLRSRTLILWFRRFGAAGRLCGWRSEASFFSSVTYPTVSPATAT</sequence>
<protein>
    <submittedName>
        <fullName evidence="1">Uncharacterized protein</fullName>
    </submittedName>
</protein>
<gene>
    <name evidence="1" type="ORF">HID58_064714</name>
</gene>